<dbReference type="Proteomes" id="UP000000305">
    <property type="component" value="Unassembled WGS sequence"/>
</dbReference>
<evidence type="ECO:0000256" key="1">
    <source>
        <dbReference type="SAM" id="MobiDB-lite"/>
    </source>
</evidence>
<protein>
    <submittedName>
        <fullName evidence="2">Uncharacterized protein</fullName>
    </submittedName>
</protein>
<dbReference type="InParanoid" id="E9HGH1"/>
<name>E9HGH1_DAPPU</name>
<feature type="compositionally biased region" description="Low complexity" evidence="1">
    <location>
        <begin position="415"/>
        <end position="426"/>
    </location>
</feature>
<feature type="compositionally biased region" description="Low complexity" evidence="1">
    <location>
        <begin position="335"/>
        <end position="348"/>
    </location>
</feature>
<feature type="compositionally biased region" description="Polar residues" evidence="1">
    <location>
        <begin position="354"/>
        <end position="366"/>
    </location>
</feature>
<gene>
    <name evidence="2" type="ORF">DAPPUDRAFT_329405</name>
</gene>
<feature type="region of interest" description="Disordered" evidence="1">
    <location>
        <begin position="806"/>
        <end position="836"/>
    </location>
</feature>
<dbReference type="PANTHER" id="PTHR28597:SF1">
    <property type="entry name" value="VOLTAGE-DEPENDENT CALCIUM CHANNEL BETA SUBUNIT-ASSOCIATED REGULATORY PROTEIN"/>
    <property type="match status" value="1"/>
</dbReference>
<feature type="compositionally biased region" description="Basic and acidic residues" evidence="1">
    <location>
        <begin position="436"/>
        <end position="448"/>
    </location>
</feature>
<feature type="region of interest" description="Disordered" evidence="1">
    <location>
        <begin position="181"/>
        <end position="265"/>
    </location>
</feature>
<dbReference type="KEGG" id="dpx:DAPPUDRAFT_329405"/>
<evidence type="ECO:0000313" key="2">
    <source>
        <dbReference type="EMBL" id="EFX69169.1"/>
    </source>
</evidence>
<feature type="region of interest" description="Disordered" evidence="1">
    <location>
        <begin position="335"/>
        <end position="366"/>
    </location>
</feature>
<proteinExistence type="predicted"/>
<dbReference type="eggNOG" id="ENOG502SCPC">
    <property type="taxonomic scope" value="Eukaryota"/>
</dbReference>
<dbReference type="HOGENOM" id="CLU_314552_0_0_1"/>
<sequence>MAIHQICPCTSDDIFDSAWRQWIQLMFKSHRNTETSIESTSPTRPFSRITAEQSSRTSSCSCNTPDTVVRVLPICGWGAEVSVALTSSGVSKVQHRLTSCNNNKLTTSSTSAGPILVTTSQPVAPLSGTLASPSVGHQLGSSGSIATSPSSIIKDDLSDSYVIQVEPIRDMAASPSSILGGADSWVSDESPTTHRGLLTVSEERDDWTRREYQQSVDNSTVAGDDDNIPVSTVNSAPTDGRRRSLRHAATHDDGSATSSAVSKRRLDWRNSHRNYRSAPTAAASRDSYALNYDTRRALRDYHQRSVEAGSVYSSPHSNRRVLHKRGGSMRETLTDSLDASSSSSSTATEIAGNSLPSTSIAQQPHSRCQMMASPATKRWRCHTVDCPCSNNVTASPVNKDLILFDGALTIHRHSFPSSGELSSPSSTNRRRHYHQHRSEDQHKQTKESLYDGYLNRSESLDWEGFETRAKTASAKRDDAASVMVDVDGTSGQLQTSAVGPAPRITIRYNDPGSLESVNEDNLFFCLEAGSKNEFRQRLEKTIDAQYRQVWELRANLEEHNDFYEPSSPEPETITNPGLAISDVESFDSNSESLVSEEEEIRARNNYDMIAPAQDLSAVRESKTLSSASMLLAPNSSGSWKRQSYRSVSMNSRLPHQSGPIIPVQRSPQHQPQSSFDSIDTIETSSTEASRMDHVTTSFESSATDSTNCLEVTSIPPSVSHHRMLALRNDSGYRSLESAIVPTSGLVKTPIKGRTMSLSEDDLNDPFPQEANCQCRGQELHDEKCECYKPIVFARCTRYGMKVRSASTSAPHPSAPPIGWKNQQRLHQHHSQQSLTRDYSIDERTDALFREFSRCDPVFDTSGPGSKNVGGGSRTELRTTGFAHRSRIGWELTKSHSQETVFTPRISLLSNNIYLVMDHGLTIMIIIMNCE</sequence>
<reference evidence="2 3" key="1">
    <citation type="journal article" date="2011" name="Science">
        <title>The ecoresponsive genome of Daphnia pulex.</title>
        <authorList>
            <person name="Colbourne J.K."/>
            <person name="Pfrender M.E."/>
            <person name="Gilbert D."/>
            <person name="Thomas W.K."/>
            <person name="Tucker A."/>
            <person name="Oakley T.H."/>
            <person name="Tokishita S."/>
            <person name="Aerts A."/>
            <person name="Arnold G.J."/>
            <person name="Basu M.K."/>
            <person name="Bauer D.J."/>
            <person name="Caceres C.E."/>
            <person name="Carmel L."/>
            <person name="Casola C."/>
            <person name="Choi J.H."/>
            <person name="Detter J.C."/>
            <person name="Dong Q."/>
            <person name="Dusheyko S."/>
            <person name="Eads B.D."/>
            <person name="Frohlich T."/>
            <person name="Geiler-Samerotte K.A."/>
            <person name="Gerlach D."/>
            <person name="Hatcher P."/>
            <person name="Jogdeo S."/>
            <person name="Krijgsveld J."/>
            <person name="Kriventseva E.V."/>
            <person name="Kultz D."/>
            <person name="Laforsch C."/>
            <person name="Lindquist E."/>
            <person name="Lopez J."/>
            <person name="Manak J.R."/>
            <person name="Muller J."/>
            <person name="Pangilinan J."/>
            <person name="Patwardhan R.P."/>
            <person name="Pitluck S."/>
            <person name="Pritham E.J."/>
            <person name="Rechtsteiner A."/>
            <person name="Rho M."/>
            <person name="Rogozin I.B."/>
            <person name="Sakarya O."/>
            <person name="Salamov A."/>
            <person name="Schaack S."/>
            <person name="Shapiro H."/>
            <person name="Shiga Y."/>
            <person name="Skalitzky C."/>
            <person name="Smith Z."/>
            <person name="Souvorov A."/>
            <person name="Sung W."/>
            <person name="Tang Z."/>
            <person name="Tsuchiya D."/>
            <person name="Tu H."/>
            <person name="Vos H."/>
            <person name="Wang M."/>
            <person name="Wolf Y.I."/>
            <person name="Yamagata H."/>
            <person name="Yamada T."/>
            <person name="Ye Y."/>
            <person name="Shaw J.R."/>
            <person name="Andrews J."/>
            <person name="Crease T.J."/>
            <person name="Tang H."/>
            <person name="Lucas S.M."/>
            <person name="Robertson H.M."/>
            <person name="Bork P."/>
            <person name="Koonin E.V."/>
            <person name="Zdobnov E.M."/>
            <person name="Grigoriev I.V."/>
            <person name="Lynch M."/>
            <person name="Boore J.L."/>
        </authorList>
    </citation>
    <scope>NUCLEOTIDE SEQUENCE [LARGE SCALE GENOMIC DNA]</scope>
</reference>
<dbReference type="OrthoDB" id="6247020at2759"/>
<dbReference type="GO" id="GO:0005886">
    <property type="term" value="C:plasma membrane"/>
    <property type="evidence" value="ECO:0000318"/>
    <property type="project" value="GO_Central"/>
</dbReference>
<dbReference type="PANTHER" id="PTHR28597">
    <property type="entry name" value="VOLTAGE-DEPENDENT CALCIUM CHANNEL BETA SUBUNIT-ASSOCIATED REGULATORY PROTEIN"/>
    <property type="match status" value="1"/>
</dbReference>
<dbReference type="EMBL" id="GL732641">
    <property type="protein sequence ID" value="EFX69169.1"/>
    <property type="molecule type" value="Genomic_DNA"/>
</dbReference>
<dbReference type="GO" id="GO:0044325">
    <property type="term" value="F:transmembrane transporter binding"/>
    <property type="evidence" value="ECO:0000318"/>
    <property type="project" value="GO_Central"/>
</dbReference>
<dbReference type="AlphaFoldDB" id="E9HGH1"/>
<dbReference type="GO" id="GO:0045955">
    <property type="term" value="P:negative regulation of calcium ion-dependent exocytosis"/>
    <property type="evidence" value="ECO:0000318"/>
    <property type="project" value="GO_Central"/>
</dbReference>
<feature type="compositionally biased region" description="Polar residues" evidence="1">
    <location>
        <begin position="34"/>
        <end position="58"/>
    </location>
</feature>
<feature type="region of interest" description="Disordered" evidence="1">
    <location>
        <begin position="33"/>
        <end position="58"/>
    </location>
</feature>
<accession>E9HGH1</accession>
<feature type="region of interest" description="Disordered" evidence="1">
    <location>
        <begin position="414"/>
        <end position="448"/>
    </location>
</feature>
<keyword evidence="3" id="KW-1185">Reference proteome</keyword>
<evidence type="ECO:0000313" key="3">
    <source>
        <dbReference type="Proteomes" id="UP000000305"/>
    </source>
</evidence>
<organism evidence="2 3">
    <name type="scientific">Daphnia pulex</name>
    <name type="common">Water flea</name>
    <dbReference type="NCBI Taxonomy" id="6669"/>
    <lineage>
        <taxon>Eukaryota</taxon>
        <taxon>Metazoa</taxon>
        <taxon>Ecdysozoa</taxon>
        <taxon>Arthropoda</taxon>
        <taxon>Crustacea</taxon>
        <taxon>Branchiopoda</taxon>
        <taxon>Diplostraca</taxon>
        <taxon>Cladocera</taxon>
        <taxon>Anomopoda</taxon>
        <taxon>Daphniidae</taxon>
        <taxon>Daphnia</taxon>
    </lineage>
</organism>
<dbReference type="InterPro" id="IPR037658">
    <property type="entry name" value="CBARP"/>
</dbReference>